<keyword evidence="3" id="KW-1185">Reference proteome</keyword>
<evidence type="ECO:0000313" key="2">
    <source>
        <dbReference type="EMBL" id="KAB8189992.1"/>
    </source>
</evidence>
<dbReference type="SUPFAM" id="SSF51735">
    <property type="entry name" value="NAD(P)-binding Rossmann-fold domains"/>
    <property type="match status" value="1"/>
</dbReference>
<feature type="domain" description="NAD(P)-binding" evidence="1">
    <location>
        <begin position="7"/>
        <end position="193"/>
    </location>
</feature>
<name>A0A5C4VTE7_9ACTN</name>
<reference evidence="2 3" key="1">
    <citation type="submission" date="2019-10" db="EMBL/GenBank/DDBJ databases">
        <title>Nonomuraea sp. nov., isolated from Phyllanthus amarus.</title>
        <authorList>
            <person name="Klykleung N."/>
            <person name="Tanasupawat S."/>
        </authorList>
    </citation>
    <scope>NUCLEOTIDE SEQUENCE [LARGE SCALE GENOMIC DNA]</scope>
    <source>
        <strain evidence="2 3">PA1-10</strain>
    </source>
</reference>
<dbReference type="PANTHER" id="PTHR43162">
    <property type="match status" value="1"/>
</dbReference>
<accession>A0A5C4VTE7</accession>
<dbReference type="EMBL" id="VDLX02000017">
    <property type="protein sequence ID" value="KAB8189992.1"/>
    <property type="molecule type" value="Genomic_DNA"/>
</dbReference>
<dbReference type="AlphaFoldDB" id="A0A5C4VTE7"/>
<dbReference type="InterPro" id="IPR016040">
    <property type="entry name" value="NAD(P)-bd_dom"/>
</dbReference>
<organism evidence="2 3">
    <name type="scientific">Nonomuraea phyllanthi</name>
    <dbReference type="NCBI Taxonomy" id="2219224"/>
    <lineage>
        <taxon>Bacteria</taxon>
        <taxon>Bacillati</taxon>
        <taxon>Actinomycetota</taxon>
        <taxon>Actinomycetes</taxon>
        <taxon>Streptosporangiales</taxon>
        <taxon>Streptosporangiaceae</taxon>
        <taxon>Nonomuraea</taxon>
    </lineage>
</organism>
<dbReference type="PANTHER" id="PTHR43162:SF1">
    <property type="entry name" value="PRESTALK A DIFFERENTIATION PROTEIN A"/>
    <property type="match status" value="1"/>
</dbReference>
<dbReference type="InterPro" id="IPR051604">
    <property type="entry name" value="Ergot_Alk_Oxidoreductase"/>
</dbReference>
<dbReference type="OrthoDB" id="4457504at2"/>
<proteinExistence type="predicted"/>
<evidence type="ECO:0000313" key="3">
    <source>
        <dbReference type="Proteomes" id="UP000312512"/>
    </source>
</evidence>
<dbReference type="RefSeq" id="WP_139634972.1">
    <property type="nucleotide sequence ID" value="NZ_VDLX02000017.1"/>
</dbReference>
<evidence type="ECO:0000259" key="1">
    <source>
        <dbReference type="Pfam" id="PF13460"/>
    </source>
</evidence>
<comment type="caution">
    <text evidence="2">The sequence shown here is derived from an EMBL/GenBank/DDBJ whole genome shotgun (WGS) entry which is preliminary data.</text>
</comment>
<gene>
    <name evidence="2" type="ORF">FH608_036625</name>
</gene>
<dbReference type="InterPro" id="IPR036291">
    <property type="entry name" value="NAD(P)-bd_dom_sf"/>
</dbReference>
<protein>
    <submittedName>
        <fullName evidence="2">NAD(P)H-binding protein</fullName>
    </submittedName>
</protein>
<dbReference type="Proteomes" id="UP000312512">
    <property type="component" value="Unassembled WGS sequence"/>
</dbReference>
<dbReference type="Gene3D" id="3.40.50.720">
    <property type="entry name" value="NAD(P)-binding Rossmann-like Domain"/>
    <property type="match status" value="1"/>
</dbReference>
<sequence length="293" mass="30574">MITVVFGARGNVGRHVAAGLRAAGRPLRLTSRTPGAAAAMPGQAAGPLGGLAGESVEVVAADLDRPDTLPAALEGATSAFIYAKPDGIDGFLKAARAAGVRHVVLLSSAAVVLPRSGGNPIARQHRAVESAIEDSGLSWTFIRPGMFATNTLWWWGGPIRKGEAVRLPYPDAMTAPVSERDMAALAVTALTEPGHGRQAYTVYGPQVLTLRELVGHIGAALGREITVEKVTPEEARADLGEVMPPAGVEVIMRAWAAGVETVPEITTIVPKLTGRPAQTFADWAHAHAGDFRP</sequence>
<dbReference type="Pfam" id="PF13460">
    <property type="entry name" value="NAD_binding_10"/>
    <property type="match status" value="1"/>
</dbReference>